<dbReference type="GO" id="GO:0015031">
    <property type="term" value="P:protein transport"/>
    <property type="evidence" value="ECO:0007669"/>
    <property type="project" value="UniProtKB-UniRule"/>
</dbReference>
<dbReference type="GO" id="GO:0007030">
    <property type="term" value="P:Golgi organization"/>
    <property type="evidence" value="ECO:0007669"/>
    <property type="project" value="UniProtKB-UniRule"/>
</dbReference>
<name>A0AAW1PCF8_9CHLO</name>
<keyword evidence="2" id="KW-0445">Lipid transport</keyword>
<evidence type="ECO:0000256" key="1">
    <source>
        <dbReference type="ARBA" id="ARBA00006080"/>
    </source>
</evidence>
<evidence type="ECO:0000313" key="4">
    <source>
        <dbReference type="EMBL" id="KAK9806582.1"/>
    </source>
</evidence>
<dbReference type="Proteomes" id="UP001465755">
    <property type="component" value="Unassembled WGS sequence"/>
</dbReference>
<reference evidence="4 5" key="1">
    <citation type="journal article" date="2024" name="Nat. Commun.">
        <title>Phylogenomics reveals the evolutionary origins of lichenization in chlorophyte algae.</title>
        <authorList>
            <person name="Puginier C."/>
            <person name="Libourel C."/>
            <person name="Otte J."/>
            <person name="Skaloud P."/>
            <person name="Haon M."/>
            <person name="Grisel S."/>
            <person name="Petersen M."/>
            <person name="Berrin J.G."/>
            <person name="Delaux P.M."/>
            <person name="Dal Grande F."/>
            <person name="Keller J."/>
        </authorList>
    </citation>
    <scope>NUCLEOTIDE SEQUENCE [LARGE SCALE GENOMIC DNA]</scope>
    <source>
        <strain evidence="4 5">SAG 2036</strain>
    </source>
</reference>
<accession>A0AAW1PCF8</accession>
<dbReference type="EMBL" id="JALJOQ010000036">
    <property type="protein sequence ID" value="KAK9806582.1"/>
    <property type="molecule type" value="Genomic_DNA"/>
</dbReference>
<dbReference type="GO" id="GO:0048193">
    <property type="term" value="P:Golgi vesicle transport"/>
    <property type="evidence" value="ECO:0007669"/>
    <property type="project" value="TreeGrafter"/>
</dbReference>
<dbReference type="GO" id="GO:0042147">
    <property type="term" value="P:retrograde transport, endosome to Golgi"/>
    <property type="evidence" value="ECO:0007669"/>
    <property type="project" value="UniProtKB-UniRule"/>
</dbReference>
<keyword evidence="2" id="KW-0813">Transport</keyword>
<dbReference type="InterPro" id="IPR014812">
    <property type="entry name" value="Vps51"/>
</dbReference>
<evidence type="ECO:0000313" key="5">
    <source>
        <dbReference type="Proteomes" id="UP001465755"/>
    </source>
</evidence>
<dbReference type="GO" id="GO:0016020">
    <property type="term" value="C:membrane"/>
    <property type="evidence" value="ECO:0007669"/>
    <property type="project" value="TreeGrafter"/>
</dbReference>
<comment type="subcellular location">
    <subcellularLocation>
        <location evidence="2">Golgi apparatus</location>
        <location evidence="2">trans-Golgi network</location>
    </subcellularLocation>
</comment>
<dbReference type="GO" id="GO:1990745">
    <property type="term" value="C:EARP complex"/>
    <property type="evidence" value="ECO:0007669"/>
    <property type="project" value="TreeGrafter"/>
</dbReference>
<feature type="region of interest" description="Disordered" evidence="3">
    <location>
        <begin position="556"/>
        <end position="581"/>
    </location>
</feature>
<feature type="region of interest" description="Disordered" evidence="3">
    <location>
        <begin position="28"/>
        <end position="57"/>
    </location>
</feature>
<dbReference type="GO" id="GO:0000938">
    <property type="term" value="C:GARP complex"/>
    <property type="evidence" value="ECO:0007669"/>
    <property type="project" value="UniProtKB-UniRule"/>
</dbReference>
<comment type="caution">
    <text evidence="4">The sequence shown here is derived from an EMBL/GenBank/DDBJ whole genome shotgun (WGS) entry which is preliminary data.</text>
</comment>
<protein>
    <recommendedName>
        <fullName evidence="2">Vacuolar protein sorting-associated protein 51 homolog</fullName>
    </recommendedName>
</protein>
<dbReference type="GO" id="GO:0032456">
    <property type="term" value="P:endocytic recycling"/>
    <property type="evidence" value="ECO:0007669"/>
    <property type="project" value="TreeGrafter"/>
</dbReference>
<feature type="compositionally biased region" description="Polar residues" evidence="3">
    <location>
        <begin position="38"/>
        <end position="48"/>
    </location>
</feature>
<dbReference type="GO" id="GO:0006869">
    <property type="term" value="P:lipid transport"/>
    <property type="evidence" value="ECO:0007669"/>
    <property type="project" value="UniProtKB-UniRule"/>
</dbReference>
<dbReference type="Pfam" id="PF08700">
    <property type="entry name" value="VPS51_Exo84_N"/>
    <property type="match status" value="1"/>
</dbReference>
<dbReference type="GO" id="GO:0005829">
    <property type="term" value="C:cytosol"/>
    <property type="evidence" value="ECO:0007669"/>
    <property type="project" value="GOC"/>
</dbReference>
<gene>
    <name evidence="4" type="ORF">WJX73_004732</name>
</gene>
<comment type="similarity">
    <text evidence="1 2">Belongs to the VPS51 family.</text>
</comment>
<comment type="function">
    <text evidence="2">Acts as component of the GARP complex that is involved in retrograde transport from early and late endosomes to the trans-Golgi network (TGN).</text>
</comment>
<dbReference type="GO" id="GO:0007041">
    <property type="term" value="P:lysosomal transport"/>
    <property type="evidence" value="ECO:0007669"/>
    <property type="project" value="TreeGrafter"/>
</dbReference>
<dbReference type="AlphaFoldDB" id="A0AAW1PCF8"/>
<organism evidence="4 5">
    <name type="scientific">Symbiochloris irregularis</name>
    <dbReference type="NCBI Taxonomy" id="706552"/>
    <lineage>
        <taxon>Eukaryota</taxon>
        <taxon>Viridiplantae</taxon>
        <taxon>Chlorophyta</taxon>
        <taxon>core chlorophytes</taxon>
        <taxon>Trebouxiophyceae</taxon>
        <taxon>Trebouxiales</taxon>
        <taxon>Trebouxiaceae</taxon>
        <taxon>Symbiochloris</taxon>
    </lineage>
</organism>
<keyword evidence="2" id="KW-0333">Golgi apparatus</keyword>
<dbReference type="PANTHER" id="PTHR15954">
    <property type="entry name" value="VACUOLAR PROTEIN SORTING-ASSOCIATED PROTEIN 51 HOMOLOG"/>
    <property type="match status" value="1"/>
</dbReference>
<feature type="compositionally biased region" description="Polar residues" evidence="3">
    <location>
        <begin position="559"/>
        <end position="572"/>
    </location>
</feature>
<evidence type="ECO:0000256" key="2">
    <source>
        <dbReference type="RuleBase" id="RU368010"/>
    </source>
</evidence>
<proteinExistence type="inferred from homology"/>
<keyword evidence="5" id="KW-1185">Reference proteome</keyword>
<comment type="subunit">
    <text evidence="2">Component of the Golgi-associated retrograde protein (GARP) complex.</text>
</comment>
<sequence length="814" mass="86416">MAAAEQRMGGAMADVKAQRVRDLLSSYYGNNDDAASDTPETPSETSRAPSKHTAGGLDSLNFDADRYLSQLLRQARLKALMQKHIEMSMEIKTLDSDMQNLVYENYNKFISATDTIRAMKSNVGNMDTSMASLKEMIESVADRSGAVNAKLQTRRDHIEELSQVRSLLQKLQAVFELPKQLKVAIDAGALEVAVNSYADAAPLLKRYGHKGAFRKVAAESGECAKRLTALLRQRLVQNNDEAAECIQMVRKLGGPIESLQEDFLHCMQKRMTGILDTAAGIMPAVLASESTSATATAEARQKAEASWGVAKDQTLTLHQYAVQLDQRFLSELSQTGALFSELFGSSGRAQLVKVTRSAFSEYLKLLRSVLEGAATGYARSSAGALSGSRNTGNVEAPKDWGAGAVAEALHTISTDVPRIHSILPELSASDRGTELVEKVVRHHISACFGSLESSAVALVEAAGAKLSEGAGRETSAQPLAQAHTEITTVLARGLKAVVRALKGYQQRQWSLLSWQDVFVDRLQGQLQHMLLSLLSRFLQLTGTAVQAGSELAKALPDAGTSTVDTQDASTSGRGSGEGADVVSQPPGVLLLLARVCTFLETEAVVQVMETLASTFPGQGGGSGGDQPPAFVAGTVARVAGATSSRLLDEYVAAQGARLSLTGGAAGAPSTAGGGGAASVSTTQSYASPSGNAMERNVARLFTDHVSLFGEVQFTAASILAAVTCAGLKAFVEMVRLQTLNRAGMQQLQLDVHYLRPFLRRHASGAEGAAIHHLLDEVVAAAVERSTEPQLLDAALMDKILASAKRSPADMIDMT</sequence>
<evidence type="ECO:0000256" key="3">
    <source>
        <dbReference type="SAM" id="MobiDB-lite"/>
    </source>
</evidence>
<keyword evidence="2" id="KW-0653">Protein transport</keyword>
<dbReference type="PANTHER" id="PTHR15954:SF4">
    <property type="entry name" value="VACUOLAR PROTEIN SORTING-ASSOCIATED PROTEIN 51 HOMOLOG"/>
    <property type="match status" value="1"/>
</dbReference>